<reference evidence="1 2" key="1">
    <citation type="submission" date="2019-03" db="EMBL/GenBank/DDBJ databases">
        <title>Genomic Encyclopedia of Type Strains, Phase IV (KMG-IV): sequencing the most valuable type-strain genomes for metagenomic binning, comparative biology and taxonomic classification.</title>
        <authorList>
            <person name="Goeker M."/>
        </authorList>
    </citation>
    <scope>NUCLEOTIDE SEQUENCE [LARGE SCALE GENOMIC DNA]</scope>
    <source>
        <strain evidence="1 2">DSM 12121</strain>
    </source>
</reference>
<accession>A0A4V3BM19</accession>
<keyword evidence="2" id="KW-1185">Reference proteome</keyword>
<name>A0A4V3BM19_9RHOO</name>
<proteinExistence type="predicted"/>
<gene>
    <name evidence="1" type="ORF">C7389_11677</name>
</gene>
<comment type="caution">
    <text evidence="1">The sequence shown here is derived from an EMBL/GenBank/DDBJ whole genome shotgun (WGS) entry which is preliminary data.</text>
</comment>
<organism evidence="1 2">
    <name type="scientific">Azoarcus indigens</name>
    <dbReference type="NCBI Taxonomy" id="29545"/>
    <lineage>
        <taxon>Bacteria</taxon>
        <taxon>Pseudomonadati</taxon>
        <taxon>Pseudomonadota</taxon>
        <taxon>Betaproteobacteria</taxon>
        <taxon>Rhodocyclales</taxon>
        <taxon>Zoogloeaceae</taxon>
        <taxon>Azoarcus</taxon>
    </lineage>
</organism>
<dbReference type="InterPro" id="IPR021332">
    <property type="entry name" value="DUF2944"/>
</dbReference>
<sequence length="210" mass="22562">MAVMIAAPSQPGRRALCSTAQTDTAATMSNPTNTPASPPWPNVPACYDWLSLDRRGTWRLRGEAVIHAGLRAFLDRYYGHDDAGNWFVQNGPQKVYAALDYMPLVLRLQPDGSLHTHASDDAGAISGVWLDEEGNMLLATAAGPALVDDRDLAALLAECQLADGSPASDEALLAALEGQTLLRWRDLPVQTLSRADAPAVFRFNPAPRAS</sequence>
<dbReference type="AlphaFoldDB" id="A0A4V3BM19"/>
<dbReference type="Proteomes" id="UP000295129">
    <property type="component" value="Unassembled WGS sequence"/>
</dbReference>
<dbReference type="Pfam" id="PF11161">
    <property type="entry name" value="DUF2944"/>
    <property type="match status" value="1"/>
</dbReference>
<dbReference type="RefSeq" id="WP_246034845.1">
    <property type="nucleotide sequence ID" value="NZ_SNVV01000016.1"/>
</dbReference>
<protein>
    <recommendedName>
        <fullName evidence="3">DUF2946 family protein</fullName>
    </recommendedName>
</protein>
<evidence type="ECO:0000313" key="2">
    <source>
        <dbReference type="Proteomes" id="UP000295129"/>
    </source>
</evidence>
<evidence type="ECO:0008006" key="3">
    <source>
        <dbReference type="Google" id="ProtNLM"/>
    </source>
</evidence>
<evidence type="ECO:0000313" key="1">
    <source>
        <dbReference type="EMBL" id="TDN48172.1"/>
    </source>
</evidence>
<dbReference type="EMBL" id="SNVV01000016">
    <property type="protein sequence ID" value="TDN48172.1"/>
    <property type="molecule type" value="Genomic_DNA"/>
</dbReference>